<dbReference type="AlphaFoldDB" id="A0A397SWW8"/>
<keyword evidence="2" id="KW-1185">Reference proteome</keyword>
<proteinExistence type="predicted"/>
<evidence type="ECO:0000313" key="2">
    <source>
        <dbReference type="Proteomes" id="UP000265703"/>
    </source>
</evidence>
<name>A0A397SWW8_9GLOM</name>
<reference evidence="1 2" key="1">
    <citation type="submission" date="2018-06" db="EMBL/GenBank/DDBJ databases">
        <title>Comparative genomics reveals the genomic features of Rhizophagus irregularis, R. cerebriforme, R. diaphanum and Gigaspora rosea, and their symbiotic lifestyle signature.</title>
        <authorList>
            <person name="Morin E."/>
            <person name="San Clemente H."/>
            <person name="Chen E.C.H."/>
            <person name="De La Providencia I."/>
            <person name="Hainaut M."/>
            <person name="Kuo A."/>
            <person name="Kohler A."/>
            <person name="Murat C."/>
            <person name="Tang N."/>
            <person name="Roy S."/>
            <person name="Loubradou J."/>
            <person name="Henrissat B."/>
            <person name="Grigoriev I.V."/>
            <person name="Corradi N."/>
            <person name="Roux C."/>
            <person name="Martin F.M."/>
        </authorList>
    </citation>
    <scope>NUCLEOTIDE SEQUENCE [LARGE SCALE GENOMIC DNA]</scope>
    <source>
        <strain evidence="1 2">DAOM 227022</strain>
    </source>
</reference>
<dbReference type="Proteomes" id="UP000265703">
    <property type="component" value="Unassembled WGS sequence"/>
</dbReference>
<accession>A0A397SWW8</accession>
<comment type="caution">
    <text evidence="1">The sequence shown here is derived from an EMBL/GenBank/DDBJ whole genome shotgun (WGS) entry which is preliminary data.</text>
</comment>
<gene>
    <name evidence="1" type="ORF">C1645_827860</name>
</gene>
<protein>
    <submittedName>
        <fullName evidence="1">Uncharacterized protein</fullName>
    </submittedName>
</protein>
<evidence type="ECO:0000313" key="1">
    <source>
        <dbReference type="EMBL" id="RIA87391.1"/>
    </source>
</evidence>
<dbReference type="EMBL" id="QKYT01000311">
    <property type="protein sequence ID" value="RIA87391.1"/>
    <property type="molecule type" value="Genomic_DNA"/>
</dbReference>
<sequence length="142" mass="16719">MKGSYCIASSSTPIASATSIYISQEINRLSIINIEEFSNKDILILLTYFIKNKSKISVIKKFFENSSDKEKLKYLRKVLTSEIRNLTANMTTEFQFLGFPNVFTFYKRRNTLMTNNTLMIRSNDDQNYLETEKEKWENLTYF</sequence>
<organism evidence="1 2">
    <name type="scientific">Glomus cerebriforme</name>
    <dbReference type="NCBI Taxonomy" id="658196"/>
    <lineage>
        <taxon>Eukaryota</taxon>
        <taxon>Fungi</taxon>
        <taxon>Fungi incertae sedis</taxon>
        <taxon>Mucoromycota</taxon>
        <taxon>Glomeromycotina</taxon>
        <taxon>Glomeromycetes</taxon>
        <taxon>Glomerales</taxon>
        <taxon>Glomeraceae</taxon>
        <taxon>Glomus</taxon>
    </lineage>
</organism>